<dbReference type="EMBL" id="CACRXK020006807">
    <property type="protein sequence ID" value="CAB4010495.1"/>
    <property type="molecule type" value="Genomic_DNA"/>
</dbReference>
<gene>
    <name evidence="2" type="ORF">PACLA_8A032363</name>
</gene>
<dbReference type="OrthoDB" id="5981921at2759"/>
<feature type="domain" description="Endonuclease/exonuclease/phosphatase" evidence="1">
    <location>
        <begin position="19"/>
        <end position="193"/>
    </location>
</feature>
<evidence type="ECO:0000313" key="3">
    <source>
        <dbReference type="Proteomes" id="UP001152795"/>
    </source>
</evidence>
<accession>A0A7D9EKZ5</accession>
<evidence type="ECO:0000259" key="1">
    <source>
        <dbReference type="Pfam" id="PF03372"/>
    </source>
</evidence>
<organism evidence="2 3">
    <name type="scientific">Paramuricea clavata</name>
    <name type="common">Red gorgonian</name>
    <name type="synonym">Violescent sea-whip</name>
    <dbReference type="NCBI Taxonomy" id="317549"/>
    <lineage>
        <taxon>Eukaryota</taxon>
        <taxon>Metazoa</taxon>
        <taxon>Cnidaria</taxon>
        <taxon>Anthozoa</taxon>
        <taxon>Octocorallia</taxon>
        <taxon>Malacalcyonacea</taxon>
        <taxon>Plexauridae</taxon>
        <taxon>Paramuricea</taxon>
    </lineage>
</organism>
<name>A0A7D9EKZ5_PARCT</name>
<protein>
    <recommendedName>
        <fullName evidence="1">Endonuclease/exonuclease/phosphatase domain-containing protein</fullName>
    </recommendedName>
</protein>
<dbReference type="AlphaFoldDB" id="A0A7D9EKZ5"/>
<dbReference type="Gene3D" id="3.60.10.10">
    <property type="entry name" value="Endonuclease/exonuclease/phosphatase"/>
    <property type="match status" value="1"/>
</dbReference>
<dbReference type="InterPro" id="IPR005135">
    <property type="entry name" value="Endo/exonuclease/phosphatase"/>
</dbReference>
<reference evidence="2" key="1">
    <citation type="submission" date="2020-04" db="EMBL/GenBank/DDBJ databases">
        <authorList>
            <person name="Alioto T."/>
            <person name="Alioto T."/>
            <person name="Gomez Garrido J."/>
        </authorList>
    </citation>
    <scope>NUCLEOTIDE SEQUENCE</scope>
    <source>
        <strain evidence="2">A484AB</strain>
    </source>
</reference>
<feature type="non-terminal residue" evidence="2">
    <location>
        <position position="432"/>
    </location>
</feature>
<proteinExistence type="predicted"/>
<sequence>MRSKYTKHEKQQTDTDHNKDDANRPERRTALVAKELSRYKVDIAALSETRFAEEGQLRELKAGYTFFWSGRGKDERRESGVGFAIKNDLIGKLTSLPKGVNDRLMTLTLQLKGKRYATIVSCYAPTMTNPDDIKDKFYEELDTIIASTPKQDKLVVLGDFNARVGRPQGKKPPKRLNIDKLNYVNVKQHVASELDEKLESLPLNSGNIEQDWADFKNTDRFDENNEAIDKLLEEQDWFDENNEAIDKLLEKKNRLLKLNLSNKTPANTAALHKVKQTVQTELRRMKDRWFIQKADEIQGYADTHNSKLYESEAGSHRPPPDSGAPLLYRFVLQTRTEPQGILKLTSVRFRSQCSCFVSSSFLRIFVHKRARVDKQSLTSVRFRSQCSCLISSNFSEALYSFRVLLVCFYRCDCKIGPIGSVAKAKNAKNYRL</sequence>
<comment type="caution">
    <text evidence="2">The sequence shown here is derived from an EMBL/GenBank/DDBJ whole genome shotgun (WGS) entry which is preliminary data.</text>
</comment>
<keyword evidence="3" id="KW-1185">Reference proteome</keyword>
<dbReference type="Proteomes" id="UP001152795">
    <property type="component" value="Unassembled WGS sequence"/>
</dbReference>
<dbReference type="CDD" id="cd09076">
    <property type="entry name" value="L1-EN"/>
    <property type="match status" value="1"/>
</dbReference>
<dbReference type="Pfam" id="PF03372">
    <property type="entry name" value="Exo_endo_phos"/>
    <property type="match status" value="1"/>
</dbReference>
<evidence type="ECO:0000313" key="2">
    <source>
        <dbReference type="EMBL" id="CAB4010495.1"/>
    </source>
</evidence>
<dbReference type="InterPro" id="IPR036691">
    <property type="entry name" value="Endo/exonu/phosph_ase_sf"/>
</dbReference>
<dbReference type="GO" id="GO:0003824">
    <property type="term" value="F:catalytic activity"/>
    <property type="evidence" value="ECO:0007669"/>
    <property type="project" value="InterPro"/>
</dbReference>
<dbReference type="SUPFAM" id="SSF56219">
    <property type="entry name" value="DNase I-like"/>
    <property type="match status" value="1"/>
</dbReference>